<dbReference type="GO" id="GO:0004674">
    <property type="term" value="F:protein serine/threonine kinase activity"/>
    <property type="evidence" value="ECO:0007669"/>
    <property type="project" value="InterPro"/>
</dbReference>
<keyword evidence="3" id="KW-1185">Reference proteome</keyword>
<proteinExistence type="predicted"/>
<feature type="domain" description="S-locus receptor kinase C-terminal" evidence="1">
    <location>
        <begin position="10"/>
        <end position="54"/>
    </location>
</feature>
<gene>
    <name evidence="2" type="ORF">GIB67_012241</name>
</gene>
<evidence type="ECO:0000313" key="3">
    <source>
        <dbReference type="Proteomes" id="UP000541444"/>
    </source>
</evidence>
<reference evidence="2 3" key="1">
    <citation type="journal article" date="2020" name="IScience">
        <title>Genome Sequencing of the Endangered Kingdonia uniflora (Circaeasteraceae, Ranunculales) Reveals Potential Mechanisms of Evolutionary Specialization.</title>
        <authorList>
            <person name="Sun Y."/>
            <person name="Deng T."/>
            <person name="Zhang A."/>
            <person name="Moore M.J."/>
            <person name="Landis J.B."/>
            <person name="Lin N."/>
            <person name="Zhang H."/>
            <person name="Zhang X."/>
            <person name="Huang J."/>
            <person name="Zhang X."/>
            <person name="Sun H."/>
            <person name="Wang H."/>
        </authorList>
    </citation>
    <scope>NUCLEOTIDE SEQUENCE [LARGE SCALE GENOMIC DNA]</scope>
    <source>
        <strain evidence="2">TB1705</strain>
        <tissue evidence="2">Leaf</tissue>
    </source>
</reference>
<evidence type="ECO:0000313" key="2">
    <source>
        <dbReference type="EMBL" id="KAF6151381.1"/>
    </source>
</evidence>
<organism evidence="2 3">
    <name type="scientific">Kingdonia uniflora</name>
    <dbReference type="NCBI Taxonomy" id="39325"/>
    <lineage>
        <taxon>Eukaryota</taxon>
        <taxon>Viridiplantae</taxon>
        <taxon>Streptophyta</taxon>
        <taxon>Embryophyta</taxon>
        <taxon>Tracheophyta</taxon>
        <taxon>Spermatophyta</taxon>
        <taxon>Magnoliopsida</taxon>
        <taxon>Ranunculales</taxon>
        <taxon>Circaeasteraceae</taxon>
        <taxon>Kingdonia</taxon>
    </lineage>
</organism>
<dbReference type="EMBL" id="JACGCM010001696">
    <property type="protein sequence ID" value="KAF6151381.1"/>
    <property type="molecule type" value="Genomic_DNA"/>
</dbReference>
<protein>
    <recommendedName>
        <fullName evidence="1">S-locus receptor kinase C-terminal domain-containing protein</fullName>
    </recommendedName>
</protein>
<dbReference type="Pfam" id="PF11883">
    <property type="entry name" value="DUF3403"/>
    <property type="match status" value="1"/>
</dbReference>
<accession>A0A7J7M912</accession>
<sequence length="54" mass="6006">MSYVVLMLSSETISLSQPNQPGFYNERSLVEVDSLSSGKMFSSNEIIFTSIQGR</sequence>
<dbReference type="Proteomes" id="UP000541444">
    <property type="component" value="Unassembled WGS sequence"/>
</dbReference>
<name>A0A7J7M912_9MAGN</name>
<evidence type="ECO:0000259" key="1">
    <source>
        <dbReference type="Pfam" id="PF11883"/>
    </source>
</evidence>
<dbReference type="InterPro" id="IPR021820">
    <property type="entry name" value="S-locus_recpt_kinase_C"/>
</dbReference>
<dbReference type="AlphaFoldDB" id="A0A7J7M912"/>
<comment type="caution">
    <text evidence="2">The sequence shown here is derived from an EMBL/GenBank/DDBJ whole genome shotgun (WGS) entry which is preliminary data.</text>
</comment>